<dbReference type="GeneID" id="55001994"/>
<dbReference type="Proteomes" id="UP000257648">
    <property type="component" value="Segment"/>
</dbReference>
<dbReference type="GeneID" id="55001792"/>
<proteinExistence type="predicted"/>
<protein>
    <submittedName>
        <fullName evidence="1">Uncharacterized protein</fullName>
    </submittedName>
</protein>
<dbReference type="EMBL" id="MH412654">
    <property type="protein sequence ID" value="AXQ70613.1"/>
    <property type="molecule type" value="Genomic_DNA"/>
</dbReference>
<name>A0A385EEX0_9CAUD</name>
<reference evidence="1" key="2">
    <citation type="submission" date="2018-05" db="EMBL/GenBank/DDBJ databases">
        <authorList>
            <person name="Lanie J.A."/>
            <person name="Ng W.-L."/>
            <person name="Kazmierczak K.M."/>
            <person name="Andrzejewski T.M."/>
            <person name="Davidsen T.M."/>
            <person name="Wayne K.J."/>
            <person name="Tettelin H."/>
            <person name="Glass J.I."/>
            <person name="Rusch D."/>
            <person name="Podicherti R."/>
            <person name="Tsui H.-C.T."/>
            <person name="Winkler M.E."/>
        </authorList>
    </citation>
    <scope>NUCLEOTIDE SEQUENCE [LARGE SCALE GENOMIC DNA]</scope>
</reference>
<sequence length="54" mass="6264">MAKQQIENIQNLMRGNDWEGFINQRLVSVWYELDRQESLLKPVCEVAQGDGTDP</sequence>
<keyword evidence="2" id="KW-1185">Reference proteome</keyword>
<reference evidence="2" key="1">
    <citation type="submission" date="2018-05" db="EMBL/GenBank/DDBJ databases">
        <authorList>
            <person name="You S."/>
        </authorList>
    </citation>
    <scope>NUCLEOTIDE SEQUENCE [LARGE SCALE GENOMIC DNA]</scope>
</reference>
<dbReference type="RefSeq" id="YP_009810770.1">
    <property type="nucleotide sequence ID" value="NC_048049.1"/>
</dbReference>
<dbReference type="KEGG" id="vg:55001994"/>
<dbReference type="RefSeq" id="YP_009810972.1">
    <property type="nucleotide sequence ID" value="NC_048049.1"/>
</dbReference>
<organism evidence="1 2">
    <name type="scientific">Synechococcus phage S-T4</name>
    <dbReference type="NCBI Taxonomy" id="2268578"/>
    <lineage>
        <taxon>Viruses</taxon>
        <taxon>Duplodnaviria</taxon>
        <taxon>Heunggongvirae</taxon>
        <taxon>Uroviricota</taxon>
        <taxon>Caudoviricetes</taxon>
        <taxon>Pantevenvirales</taxon>
        <taxon>Kyanoviridae</taxon>
        <taxon>Tamkungvirus</taxon>
        <taxon>Tamkungvirus ST4</taxon>
    </lineage>
</organism>
<evidence type="ECO:0000313" key="1">
    <source>
        <dbReference type="EMBL" id="AXQ70411.1"/>
    </source>
</evidence>
<accession>A0A385EEX0</accession>
<evidence type="ECO:0000313" key="2">
    <source>
        <dbReference type="Proteomes" id="UP000257648"/>
    </source>
</evidence>
<dbReference type="KEGG" id="vg:55001792"/>
<dbReference type="EMBL" id="MH412654">
    <property type="protein sequence ID" value="AXQ70411.1"/>
    <property type="molecule type" value="Genomic_DNA"/>
</dbReference>